<dbReference type="InterPro" id="IPR006201">
    <property type="entry name" value="Neur_channel"/>
</dbReference>
<dbReference type="GO" id="GO:0005230">
    <property type="term" value="F:extracellular ligand-gated monoatomic ion channel activity"/>
    <property type="evidence" value="ECO:0007669"/>
    <property type="project" value="InterPro"/>
</dbReference>
<dbReference type="PANTHER" id="PTHR18945">
    <property type="entry name" value="NEUROTRANSMITTER GATED ION CHANNEL"/>
    <property type="match status" value="1"/>
</dbReference>
<feature type="transmembrane region" description="Helical" evidence="5">
    <location>
        <begin position="428"/>
        <end position="449"/>
    </location>
</feature>
<dbReference type="FunFam" id="2.70.170.10:FF:000028">
    <property type="entry name" value="AcetylCholine Receptor"/>
    <property type="match status" value="1"/>
</dbReference>
<dbReference type="GO" id="GO:0016020">
    <property type="term" value="C:membrane"/>
    <property type="evidence" value="ECO:0007669"/>
    <property type="project" value="UniProtKB-SubCell"/>
</dbReference>
<evidence type="ECO:0000256" key="2">
    <source>
        <dbReference type="ARBA" id="ARBA00022692"/>
    </source>
</evidence>
<feature type="signal peptide" evidence="6">
    <location>
        <begin position="1"/>
        <end position="19"/>
    </location>
</feature>
<keyword evidence="4 5" id="KW-0472">Membrane</keyword>
<keyword evidence="6" id="KW-0732">Signal</keyword>
<reference evidence="8 10" key="1">
    <citation type="journal article" date="2014" name="Nat. Genet.">
        <title>Genome and transcriptome of the porcine whipworm Trichuris suis.</title>
        <authorList>
            <person name="Jex A.R."/>
            <person name="Nejsum P."/>
            <person name="Schwarz E.M."/>
            <person name="Hu L."/>
            <person name="Young N.D."/>
            <person name="Hall R.S."/>
            <person name="Korhonen P.K."/>
            <person name="Liao S."/>
            <person name="Thamsborg S."/>
            <person name="Xia J."/>
            <person name="Xu P."/>
            <person name="Wang S."/>
            <person name="Scheerlinck J.P."/>
            <person name="Hofmann A."/>
            <person name="Sternberg P.W."/>
            <person name="Wang J."/>
            <person name="Gasser R.B."/>
        </authorList>
    </citation>
    <scope>NUCLEOTIDE SEQUENCE [LARGE SCALE GENOMIC DNA]</scope>
    <source>
        <strain evidence="9">DCEP-RM93F</strain>
        <strain evidence="8">DCEP-RM93M</strain>
    </source>
</reference>
<evidence type="ECO:0000256" key="1">
    <source>
        <dbReference type="ARBA" id="ARBA00004141"/>
    </source>
</evidence>
<dbReference type="InterPro" id="IPR018000">
    <property type="entry name" value="Neurotransmitter_ion_chnl_CS"/>
</dbReference>
<keyword evidence="2 5" id="KW-0812">Transmembrane</keyword>
<evidence type="ECO:0000256" key="4">
    <source>
        <dbReference type="ARBA" id="ARBA00023136"/>
    </source>
</evidence>
<dbReference type="AlphaFoldDB" id="A0A085MFG7"/>
<dbReference type="EMBL" id="KL363196">
    <property type="protein sequence ID" value="KFD55963.1"/>
    <property type="molecule type" value="Genomic_DNA"/>
</dbReference>
<feature type="chain" id="PRO_5010405280" description="Neurotransmitter-gated ion-channel ligand-binding domain-containing protein" evidence="6">
    <location>
        <begin position="20"/>
        <end position="450"/>
    </location>
</feature>
<dbReference type="InterPro" id="IPR006202">
    <property type="entry name" value="Neur_chan_lig-bd"/>
</dbReference>
<feature type="transmembrane region" description="Helical" evidence="5">
    <location>
        <begin position="328"/>
        <end position="347"/>
    </location>
</feature>
<evidence type="ECO:0000313" key="10">
    <source>
        <dbReference type="Proteomes" id="UP000030764"/>
    </source>
</evidence>
<dbReference type="InterPro" id="IPR038050">
    <property type="entry name" value="Neuro_actylchol_rec"/>
</dbReference>
<organism evidence="8 10">
    <name type="scientific">Trichuris suis</name>
    <name type="common">pig whipworm</name>
    <dbReference type="NCBI Taxonomy" id="68888"/>
    <lineage>
        <taxon>Eukaryota</taxon>
        <taxon>Metazoa</taxon>
        <taxon>Ecdysozoa</taxon>
        <taxon>Nematoda</taxon>
        <taxon>Enoplea</taxon>
        <taxon>Dorylaimia</taxon>
        <taxon>Trichinellida</taxon>
        <taxon>Trichuridae</taxon>
        <taxon>Trichuris</taxon>
    </lineage>
</organism>
<comment type="subcellular location">
    <subcellularLocation>
        <location evidence="1">Membrane</location>
        <topology evidence="1">Multi-pass membrane protein</topology>
    </subcellularLocation>
</comment>
<feature type="domain" description="Neurotransmitter-gated ion-channel ligand-binding" evidence="7">
    <location>
        <begin position="45"/>
        <end position="201"/>
    </location>
</feature>
<feature type="transmembrane region" description="Helical" evidence="5">
    <location>
        <begin position="265"/>
        <end position="287"/>
    </location>
</feature>
<dbReference type="SUPFAM" id="SSF90112">
    <property type="entry name" value="Neurotransmitter-gated ion-channel transmembrane pore"/>
    <property type="match status" value="1"/>
</dbReference>
<dbReference type="EMBL" id="KL367506">
    <property type="protein sequence ID" value="KFD68279.1"/>
    <property type="molecule type" value="Genomic_DNA"/>
</dbReference>
<dbReference type="GO" id="GO:0004888">
    <property type="term" value="F:transmembrane signaling receptor activity"/>
    <property type="evidence" value="ECO:0007669"/>
    <property type="project" value="InterPro"/>
</dbReference>
<dbReference type="Gene3D" id="2.70.170.10">
    <property type="entry name" value="Neurotransmitter-gated ion-channel ligand-binding domain"/>
    <property type="match status" value="1"/>
</dbReference>
<dbReference type="Gene3D" id="1.20.58.390">
    <property type="entry name" value="Neurotransmitter-gated ion-channel transmembrane domain"/>
    <property type="match status" value="1"/>
</dbReference>
<protein>
    <recommendedName>
        <fullName evidence="7">Neurotransmitter-gated ion-channel ligand-binding domain-containing protein</fullName>
    </recommendedName>
</protein>
<keyword evidence="10" id="KW-1185">Reference proteome</keyword>
<evidence type="ECO:0000256" key="6">
    <source>
        <dbReference type="SAM" id="SignalP"/>
    </source>
</evidence>
<evidence type="ECO:0000256" key="5">
    <source>
        <dbReference type="SAM" id="Phobius"/>
    </source>
</evidence>
<dbReference type="CDD" id="cd18989">
    <property type="entry name" value="LGIC_ECD_cation"/>
    <property type="match status" value="1"/>
</dbReference>
<evidence type="ECO:0000313" key="8">
    <source>
        <dbReference type="EMBL" id="KFD55963.1"/>
    </source>
</evidence>
<dbReference type="SUPFAM" id="SSF63712">
    <property type="entry name" value="Nicotinic receptor ligand binding domain-like"/>
    <property type="match status" value="1"/>
</dbReference>
<keyword evidence="3 5" id="KW-1133">Transmembrane helix</keyword>
<proteinExistence type="predicted"/>
<evidence type="ECO:0000256" key="3">
    <source>
        <dbReference type="ARBA" id="ARBA00022989"/>
    </source>
</evidence>
<sequence length="450" mass="52167">MRHWLQAVAFCSIVGLGVLQQTVTHNVSTLLEYQEQLNRLERTILLRNTPNNRPVKDEKLSVIVLFYAVLEHIEDVNEEQQSMTVHGFQYLLWNDEYLYWNPGDYSGVSRMSVHSWRIWKPDLVLYNAADQLDLSTRMNFQQHAWVESTGRVEYFPMFRHHVTCNFDFSDYPYDVQECPIVLGSWSHSLKELDIRSLLTKPILNLLWDQDKVVVSGWEVLDVHLNITYWNVLTNTQMSTVPSVDLHYFCYPLVNIWIRLKRYSPLFFIGVLMPTVVTSLVTLCSFWAESTHQAVFLLSFNLLLQAVLAEDLLLQLPPTTSSVPRIVKYYAFNLIATAVATVIVVLTAKNVSCQEKSEGYKLFFLWLRNRRMRTGRSDPVRFNNGQAGVNDSNVEGTSTNIELSVPATDNSQTSLNARKSLRHIPFAQIIKQLSFVILTFMYFIFMLMYLH</sequence>
<feature type="transmembrane region" description="Helical" evidence="5">
    <location>
        <begin position="294"/>
        <end position="316"/>
    </location>
</feature>
<dbReference type="Proteomes" id="UP000030758">
    <property type="component" value="Unassembled WGS sequence"/>
</dbReference>
<dbReference type="Proteomes" id="UP000030764">
    <property type="component" value="Unassembled WGS sequence"/>
</dbReference>
<dbReference type="Pfam" id="PF02931">
    <property type="entry name" value="Neur_chan_LBD"/>
    <property type="match status" value="1"/>
</dbReference>
<dbReference type="InterPro" id="IPR036734">
    <property type="entry name" value="Neur_chan_lig-bd_sf"/>
</dbReference>
<gene>
    <name evidence="8" type="ORF">M513_03087</name>
    <name evidence="9" type="ORF">M514_03087</name>
</gene>
<evidence type="ECO:0000313" key="9">
    <source>
        <dbReference type="EMBL" id="KFD68279.1"/>
    </source>
</evidence>
<dbReference type="PROSITE" id="PS00236">
    <property type="entry name" value="NEUROTR_ION_CHANNEL"/>
    <property type="match status" value="1"/>
</dbReference>
<name>A0A085MFG7_9BILA</name>
<evidence type="ECO:0000259" key="7">
    <source>
        <dbReference type="Pfam" id="PF02931"/>
    </source>
</evidence>
<dbReference type="InterPro" id="IPR036719">
    <property type="entry name" value="Neuro-gated_channel_TM_sf"/>
</dbReference>
<accession>A0A085MFG7</accession>